<organism evidence="2 3">
    <name type="scientific">Sulfurifustis variabilis</name>
    <dbReference type="NCBI Taxonomy" id="1675686"/>
    <lineage>
        <taxon>Bacteria</taxon>
        <taxon>Pseudomonadati</taxon>
        <taxon>Pseudomonadota</taxon>
        <taxon>Gammaproteobacteria</taxon>
        <taxon>Acidiferrobacterales</taxon>
        <taxon>Acidiferrobacteraceae</taxon>
        <taxon>Sulfurifustis</taxon>
    </lineage>
</organism>
<dbReference type="EMBL" id="AP014936">
    <property type="protein sequence ID" value="BAU47714.1"/>
    <property type="molecule type" value="Genomic_DNA"/>
</dbReference>
<dbReference type="Proteomes" id="UP000218899">
    <property type="component" value="Chromosome"/>
</dbReference>
<evidence type="ECO:0000313" key="3">
    <source>
        <dbReference type="Proteomes" id="UP000218899"/>
    </source>
</evidence>
<dbReference type="KEGG" id="sva:SVA_1139"/>
<evidence type="ECO:0000313" key="2">
    <source>
        <dbReference type="EMBL" id="BAU47714.1"/>
    </source>
</evidence>
<sequence>MNAPSSVPQVGAPDPELHTSPIVEREEAEEVPSLDDELEQGACYFNDVRYPVGQYVRCGDEVLRCMRGVWVSKGETRP</sequence>
<proteinExistence type="predicted"/>
<reference evidence="2 3" key="1">
    <citation type="submission" date="2015-08" db="EMBL/GenBank/DDBJ databases">
        <title>Complete genome sequence of Sulfurifustis variabilis.</title>
        <authorList>
            <person name="Miura A."/>
            <person name="Kojima H."/>
            <person name="Fukui M."/>
        </authorList>
    </citation>
    <scope>NUCLEOTIDE SEQUENCE [LARGE SCALE GENOMIC DNA]</scope>
    <source>
        <strain evidence="3">skN76</strain>
    </source>
</reference>
<dbReference type="OrthoDB" id="5784855at2"/>
<gene>
    <name evidence="2" type="ORF">SVA_1139</name>
</gene>
<evidence type="ECO:0008006" key="4">
    <source>
        <dbReference type="Google" id="ProtNLM"/>
    </source>
</evidence>
<evidence type="ECO:0000256" key="1">
    <source>
        <dbReference type="SAM" id="MobiDB-lite"/>
    </source>
</evidence>
<name>A0A1B4V8G2_9GAMM</name>
<accession>A0A1B4V8G2</accession>
<feature type="region of interest" description="Disordered" evidence="1">
    <location>
        <begin position="1"/>
        <end position="21"/>
    </location>
</feature>
<protein>
    <recommendedName>
        <fullName evidence="4">DUF1496 domain-containing protein</fullName>
    </recommendedName>
</protein>
<dbReference type="RefSeq" id="WP_096459980.1">
    <property type="nucleotide sequence ID" value="NZ_AP014936.1"/>
</dbReference>
<dbReference type="AlphaFoldDB" id="A0A1B4V8G2"/>
<keyword evidence="3" id="KW-1185">Reference proteome</keyword>